<evidence type="ECO:0000313" key="3">
    <source>
        <dbReference type="Proteomes" id="UP000015453"/>
    </source>
</evidence>
<feature type="region of interest" description="Disordered" evidence="1">
    <location>
        <begin position="82"/>
        <end position="145"/>
    </location>
</feature>
<dbReference type="OrthoDB" id="1750239at2759"/>
<dbReference type="Proteomes" id="UP000015453">
    <property type="component" value="Unassembled WGS sequence"/>
</dbReference>
<dbReference type="EMBL" id="AUSU01006896">
    <property type="protein sequence ID" value="EPS61375.1"/>
    <property type="molecule type" value="Genomic_DNA"/>
</dbReference>
<organism evidence="2 3">
    <name type="scientific">Genlisea aurea</name>
    <dbReference type="NCBI Taxonomy" id="192259"/>
    <lineage>
        <taxon>Eukaryota</taxon>
        <taxon>Viridiplantae</taxon>
        <taxon>Streptophyta</taxon>
        <taxon>Embryophyta</taxon>
        <taxon>Tracheophyta</taxon>
        <taxon>Spermatophyta</taxon>
        <taxon>Magnoliopsida</taxon>
        <taxon>eudicotyledons</taxon>
        <taxon>Gunneridae</taxon>
        <taxon>Pentapetalae</taxon>
        <taxon>asterids</taxon>
        <taxon>lamiids</taxon>
        <taxon>Lamiales</taxon>
        <taxon>Lentibulariaceae</taxon>
        <taxon>Genlisea</taxon>
    </lineage>
</organism>
<feature type="non-terminal residue" evidence="2">
    <location>
        <position position="1"/>
    </location>
</feature>
<feature type="compositionally biased region" description="Polar residues" evidence="1">
    <location>
        <begin position="133"/>
        <end position="145"/>
    </location>
</feature>
<gene>
    <name evidence="2" type="ORF">M569_13425</name>
</gene>
<dbReference type="AlphaFoldDB" id="S8C3J9"/>
<keyword evidence="3" id="KW-1185">Reference proteome</keyword>
<protein>
    <submittedName>
        <fullName evidence="2">Uncharacterized protein</fullName>
    </submittedName>
</protein>
<evidence type="ECO:0000256" key="1">
    <source>
        <dbReference type="SAM" id="MobiDB-lite"/>
    </source>
</evidence>
<name>S8C3J9_9LAMI</name>
<proteinExistence type="predicted"/>
<feature type="compositionally biased region" description="Basic residues" evidence="1">
    <location>
        <begin position="117"/>
        <end position="130"/>
    </location>
</feature>
<sequence length="145" mass="16296">RKSRKRVRAESADKELERLNSLPWSSAIAETDVADDDFSVFMGSNNLEGGFLSLEEIDEVNCGLEIQRFIAASTDGHFDEKLSSKISSNKNGAADEPYGEDDQDRRDYKCDKVKRETTKKKNKKHKKKKSQKNDAANEQAQAAPV</sequence>
<feature type="compositionally biased region" description="Basic and acidic residues" evidence="1">
    <location>
        <begin position="103"/>
        <end position="116"/>
    </location>
</feature>
<comment type="caution">
    <text evidence="2">The sequence shown here is derived from an EMBL/GenBank/DDBJ whole genome shotgun (WGS) entry which is preliminary data.</text>
</comment>
<reference evidence="2 3" key="1">
    <citation type="journal article" date="2013" name="BMC Genomics">
        <title>The miniature genome of a carnivorous plant Genlisea aurea contains a low number of genes and short non-coding sequences.</title>
        <authorList>
            <person name="Leushkin E.V."/>
            <person name="Sutormin R.A."/>
            <person name="Nabieva E.R."/>
            <person name="Penin A.A."/>
            <person name="Kondrashov A.S."/>
            <person name="Logacheva M.D."/>
        </authorList>
    </citation>
    <scope>NUCLEOTIDE SEQUENCE [LARGE SCALE GENOMIC DNA]</scope>
</reference>
<accession>S8C3J9</accession>
<evidence type="ECO:0000313" key="2">
    <source>
        <dbReference type="EMBL" id="EPS61375.1"/>
    </source>
</evidence>